<dbReference type="Proteomes" id="UP000499080">
    <property type="component" value="Unassembled WGS sequence"/>
</dbReference>
<organism evidence="2 4">
    <name type="scientific">Araneus ventricosus</name>
    <name type="common">Orbweaver spider</name>
    <name type="synonym">Epeira ventricosa</name>
    <dbReference type="NCBI Taxonomy" id="182803"/>
    <lineage>
        <taxon>Eukaryota</taxon>
        <taxon>Metazoa</taxon>
        <taxon>Ecdysozoa</taxon>
        <taxon>Arthropoda</taxon>
        <taxon>Chelicerata</taxon>
        <taxon>Arachnida</taxon>
        <taxon>Araneae</taxon>
        <taxon>Araneomorphae</taxon>
        <taxon>Entelegynae</taxon>
        <taxon>Araneoidea</taxon>
        <taxon>Araneidae</taxon>
        <taxon>Araneus</taxon>
    </lineage>
</organism>
<reference evidence="2 4" key="1">
    <citation type="journal article" date="2019" name="Sci. Rep.">
        <title>Orb-weaving spider Araneus ventricosus genome elucidates the spidroin gene catalogue.</title>
        <authorList>
            <person name="Kono N."/>
            <person name="Nakamura H."/>
            <person name="Ohtoshi R."/>
            <person name="Moran D.A.P."/>
            <person name="Shinohara A."/>
            <person name="Yoshida Y."/>
            <person name="Fujiwara M."/>
            <person name="Mori M."/>
            <person name="Tomita M."/>
            <person name="Arakawa K."/>
        </authorList>
    </citation>
    <scope>NUCLEOTIDE SEQUENCE [LARGE SCALE GENOMIC DNA]</scope>
</reference>
<protein>
    <submittedName>
        <fullName evidence="2">Uncharacterized protein</fullName>
    </submittedName>
</protein>
<evidence type="ECO:0000256" key="1">
    <source>
        <dbReference type="SAM" id="MobiDB-lite"/>
    </source>
</evidence>
<evidence type="ECO:0000313" key="3">
    <source>
        <dbReference type="EMBL" id="GBM35981.1"/>
    </source>
</evidence>
<evidence type="ECO:0000313" key="2">
    <source>
        <dbReference type="EMBL" id="GBM35967.1"/>
    </source>
</evidence>
<name>A0A4Y2F5A6_ARAVE</name>
<dbReference type="EMBL" id="BGPR01094760">
    <property type="protein sequence ID" value="GBM35981.1"/>
    <property type="molecule type" value="Genomic_DNA"/>
</dbReference>
<comment type="caution">
    <text evidence="2">The sequence shown here is derived from an EMBL/GenBank/DDBJ whole genome shotgun (WGS) entry which is preliminary data.</text>
</comment>
<sequence length="111" mass="12682">MFLLLLSGPFNEIIVTISTNKPFTDLKKIIKNEGVDIGVLLEKAGFKVTCPASGNRWRYDRLSKISNGPPVYEDLWSRMQCFANHEIFTSTYSSSPSERRTDFKMIKRSSN</sequence>
<evidence type="ECO:0000313" key="4">
    <source>
        <dbReference type="Proteomes" id="UP000499080"/>
    </source>
</evidence>
<dbReference type="AlphaFoldDB" id="A0A4Y2F5A6"/>
<accession>A0A4Y2F5A6</accession>
<feature type="region of interest" description="Disordered" evidence="1">
    <location>
        <begin position="92"/>
        <end position="111"/>
    </location>
</feature>
<proteinExistence type="predicted"/>
<dbReference type="EMBL" id="BGPR01094755">
    <property type="protein sequence ID" value="GBM35967.1"/>
    <property type="molecule type" value="Genomic_DNA"/>
</dbReference>
<keyword evidence="4" id="KW-1185">Reference proteome</keyword>
<gene>
    <name evidence="2" type="ORF">AVEN_126036_1</name>
    <name evidence="3" type="ORF">AVEN_177467_1</name>
</gene>